<reference evidence="7 8" key="1">
    <citation type="journal article" date="2019" name="Int. J. Syst. Evol. Microbiol.">
        <title>The Global Catalogue of Microorganisms (GCM) 10K type strain sequencing project: providing services to taxonomists for standard genome sequencing and annotation.</title>
        <authorList>
            <consortium name="The Broad Institute Genomics Platform"/>
            <consortium name="The Broad Institute Genome Sequencing Center for Infectious Disease"/>
            <person name="Wu L."/>
            <person name="Ma J."/>
        </authorList>
    </citation>
    <scope>NUCLEOTIDE SEQUENCE [LARGE SCALE GENOMIC DNA]</scope>
    <source>
        <strain evidence="7 8">JCM 6307</strain>
    </source>
</reference>
<dbReference type="Proteomes" id="UP001501358">
    <property type="component" value="Unassembled WGS sequence"/>
</dbReference>
<feature type="domain" description="Sialidase" evidence="6">
    <location>
        <begin position="113"/>
        <end position="421"/>
    </location>
</feature>
<comment type="catalytic activity">
    <reaction evidence="1">
        <text>Hydrolysis of alpha-(2-&gt;3)-, alpha-(2-&gt;6)-, alpha-(2-&gt;8)- glycosidic linkages of terminal sialic acid residues in oligosaccharides, glycoproteins, glycolipids, colominic acid and synthetic substrates.</text>
        <dbReference type="EC" id="3.2.1.18"/>
    </reaction>
</comment>
<evidence type="ECO:0000256" key="3">
    <source>
        <dbReference type="ARBA" id="ARBA00012733"/>
    </source>
</evidence>
<dbReference type="InterPro" id="IPR026856">
    <property type="entry name" value="Sialidase_fam"/>
</dbReference>
<dbReference type="InterPro" id="IPR011040">
    <property type="entry name" value="Sialidase"/>
</dbReference>
<dbReference type="EC" id="3.2.1.18" evidence="3"/>
<accession>A0ABN3KQA5</accession>
<dbReference type="RefSeq" id="WP_344381106.1">
    <property type="nucleotide sequence ID" value="NZ_BAAATA010000001.1"/>
</dbReference>
<evidence type="ECO:0000259" key="6">
    <source>
        <dbReference type="Pfam" id="PF13088"/>
    </source>
</evidence>
<evidence type="ECO:0000256" key="1">
    <source>
        <dbReference type="ARBA" id="ARBA00000427"/>
    </source>
</evidence>
<dbReference type="InterPro" id="IPR036278">
    <property type="entry name" value="Sialidase_sf"/>
</dbReference>
<evidence type="ECO:0000256" key="2">
    <source>
        <dbReference type="ARBA" id="ARBA00009348"/>
    </source>
</evidence>
<dbReference type="SUPFAM" id="SSF50939">
    <property type="entry name" value="Sialidases"/>
    <property type="match status" value="1"/>
</dbReference>
<dbReference type="CDD" id="cd15482">
    <property type="entry name" value="Sialidase_non-viral"/>
    <property type="match status" value="1"/>
</dbReference>
<feature type="region of interest" description="Disordered" evidence="4">
    <location>
        <begin position="1"/>
        <end position="29"/>
    </location>
</feature>
<gene>
    <name evidence="7" type="ORF">GCM10010406_01140</name>
</gene>
<proteinExistence type="inferred from homology"/>
<dbReference type="PANTHER" id="PTHR10628">
    <property type="entry name" value="SIALIDASE"/>
    <property type="match status" value="1"/>
</dbReference>
<dbReference type="EMBL" id="BAAATA010000001">
    <property type="protein sequence ID" value="GAA2469524.1"/>
    <property type="molecule type" value="Genomic_DNA"/>
</dbReference>
<comment type="caution">
    <text evidence="7">The sequence shown here is derived from an EMBL/GenBank/DDBJ whole genome shotgun (WGS) entry which is preliminary data.</text>
</comment>
<evidence type="ECO:0000313" key="8">
    <source>
        <dbReference type="Proteomes" id="UP001501358"/>
    </source>
</evidence>
<keyword evidence="5" id="KW-0732">Signal</keyword>
<dbReference type="Pfam" id="PF13088">
    <property type="entry name" value="BNR_2"/>
    <property type="match status" value="1"/>
</dbReference>
<evidence type="ECO:0000313" key="7">
    <source>
        <dbReference type="EMBL" id="GAA2469524.1"/>
    </source>
</evidence>
<name>A0ABN3KQA5_9ACTN</name>
<dbReference type="Gene3D" id="2.120.10.10">
    <property type="match status" value="1"/>
</dbReference>
<dbReference type="PANTHER" id="PTHR10628:SF30">
    <property type="entry name" value="EXO-ALPHA-SIALIDASE"/>
    <property type="match status" value="1"/>
</dbReference>
<keyword evidence="8" id="KW-1185">Reference proteome</keyword>
<evidence type="ECO:0000256" key="5">
    <source>
        <dbReference type="SAM" id="SignalP"/>
    </source>
</evidence>
<evidence type="ECO:0000256" key="4">
    <source>
        <dbReference type="SAM" id="MobiDB-lite"/>
    </source>
</evidence>
<feature type="signal peptide" evidence="5">
    <location>
        <begin position="1"/>
        <end position="48"/>
    </location>
</feature>
<comment type="similarity">
    <text evidence="2">Belongs to the glycosyl hydrolase 33 family.</text>
</comment>
<protein>
    <recommendedName>
        <fullName evidence="3">exo-alpha-sialidase</fullName>
        <ecNumber evidence="3">3.2.1.18</ecNumber>
    </recommendedName>
</protein>
<organism evidence="7 8">
    <name type="scientific">Streptomyces thermolineatus</name>
    <dbReference type="NCBI Taxonomy" id="44033"/>
    <lineage>
        <taxon>Bacteria</taxon>
        <taxon>Bacillati</taxon>
        <taxon>Actinomycetota</taxon>
        <taxon>Actinomycetes</taxon>
        <taxon>Kitasatosporales</taxon>
        <taxon>Streptomycetaceae</taxon>
        <taxon>Streptomyces</taxon>
    </lineage>
</organism>
<sequence length="447" mass="45848">MLPNDHPARGPAARRTRHPRRTDAASRAARTPLLPLSLAATATLAALAAPAAAPARTASAAPGPAAAVRSAPDGGCARSVPFSSGSHGYFTFRIPAVVQVPASASPGGRPVLVALAEGRRDSAADDGDIDLVSRRSFDGGCTWGPLKTVDDAGGDTVGNPTPVVDPASGDVVLLTCRTVGDVTKQQILRGPAAAAGARRVYLQRSTDAGATWSAPRDLTARVKPAGWRWYATGPGHAVALRHGPFAGRLVAPANHSTLRTAPGGDTASAWGGAHSLHSDDGGRTWAVGWTDQPPGEELHLSETTVAELPSGTLYVNARNHHGTSPATRADARSPDGGLTLAAPFRPQPELAGPVVQGSVLQPVVPGGAAPLLYSGPTHPTRRLAMALRASDDGGRTWREALRLSPGPAGYSDLVQLDTATVGLLYETGPSGSHDTIAFARIPLASLR</sequence>
<feature type="chain" id="PRO_5047395851" description="exo-alpha-sialidase" evidence="5">
    <location>
        <begin position="49"/>
        <end position="447"/>
    </location>
</feature>